<name>A0A291BVB7_BROTH</name>
<dbReference type="InterPro" id="IPR006724">
    <property type="entry name" value="Phage_TTP"/>
</dbReference>
<accession>A0A291BVB7</accession>
<sequence>MIYKMVALKGFKRAIIGVYDEAGKKVINKFEFTRKDGEGGSVSADISGLAGEQIKLSAGDGDYYVAQAGVGDVKVKLTLMDLSDEIIAAISGHKTEVSGLNAVGSNSVAPYCSLVLESTTLGEKPYYTGFSKGKFTIDSAKMETSETGKINIESDTELEFGAISDENGDSYKYGTGADKFAPMEKYAFPNFTGVAEKKLVGK</sequence>
<organism evidence="1 2">
    <name type="scientific">Brochothrix thermosphacta</name>
    <name type="common">Microbacterium thermosphactum</name>
    <dbReference type="NCBI Taxonomy" id="2756"/>
    <lineage>
        <taxon>Bacteria</taxon>
        <taxon>Bacillati</taxon>
        <taxon>Bacillota</taxon>
        <taxon>Bacilli</taxon>
        <taxon>Bacillales</taxon>
        <taxon>Listeriaceae</taxon>
        <taxon>Brochothrix</taxon>
    </lineage>
</organism>
<dbReference type="Pfam" id="PF04630">
    <property type="entry name" value="Phage_TTP_1"/>
    <property type="match status" value="1"/>
</dbReference>
<evidence type="ECO:0008006" key="3">
    <source>
        <dbReference type="Google" id="ProtNLM"/>
    </source>
</evidence>
<dbReference type="KEGG" id="bths:CNY62_00885"/>
<evidence type="ECO:0000313" key="2">
    <source>
        <dbReference type="Proteomes" id="UP000243591"/>
    </source>
</evidence>
<dbReference type="AlphaFoldDB" id="A0A291BVB7"/>
<dbReference type="NCBIfam" id="TIGR01603">
    <property type="entry name" value="maj_tail_phi13"/>
    <property type="match status" value="1"/>
</dbReference>
<dbReference type="EMBL" id="CP023483">
    <property type="protein sequence ID" value="ATF25046.1"/>
    <property type="molecule type" value="Genomic_DNA"/>
</dbReference>
<dbReference type="Proteomes" id="UP000243591">
    <property type="component" value="Chromosome"/>
</dbReference>
<reference evidence="1 2" key="1">
    <citation type="submission" date="2017-09" db="EMBL/GenBank/DDBJ databases">
        <title>Complete Genome Sequences of Two Strains of the Meat Spoilage Bacterium Brochothrix thermosphacta Isolated from Ground Chicken.</title>
        <authorList>
            <person name="Paoli G.C."/>
            <person name="Wijey C."/>
            <person name="Chen C.-Y."/>
            <person name="Nguyen L."/>
            <person name="Yan X."/>
            <person name="Irwin P.L."/>
        </authorList>
    </citation>
    <scope>NUCLEOTIDE SEQUENCE [LARGE SCALE GENOMIC DNA]</scope>
    <source>
        <strain evidence="1 2">BI</strain>
    </source>
</reference>
<keyword evidence="2" id="KW-1185">Reference proteome</keyword>
<gene>
    <name evidence="1" type="ORF">CNY62_00885</name>
</gene>
<dbReference type="InterPro" id="IPR006490">
    <property type="entry name" value="Maj_tail_phi13"/>
</dbReference>
<evidence type="ECO:0000313" key="1">
    <source>
        <dbReference type="EMBL" id="ATF25046.1"/>
    </source>
</evidence>
<proteinExistence type="predicted"/>
<protein>
    <recommendedName>
        <fullName evidence="3">Phage tail protein</fullName>
    </recommendedName>
</protein>